<reference evidence="7 8" key="1">
    <citation type="submission" date="2019-08" db="EMBL/GenBank/DDBJ databases">
        <title>Gluconobacter frateurii HD924 genome.</title>
        <authorList>
            <person name="Liu Y."/>
            <person name="Zhang P."/>
        </authorList>
    </citation>
    <scope>NUCLEOTIDE SEQUENCE [LARGE SCALE GENOMIC DNA]</scope>
    <source>
        <strain evidence="7 8">HD924</strain>
    </source>
</reference>
<evidence type="ECO:0000259" key="6">
    <source>
        <dbReference type="PROSITE" id="PS51296"/>
    </source>
</evidence>
<evidence type="ECO:0000256" key="2">
    <source>
        <dbReference type="ARBA" id="ARBA00022723"/>
    </source>
</evidence>
<gene>
    <name evidence="7" type="ORF">FXF46_12875</name>
</gene>
<name>A0AAP9JIB3_GLUTH</name>
<dbReference type="InterPro" id="IPR017941">
    <property type="entry name" value="Rieske_2Fe-2S"/>
</dbReference>
<keyword evidence="1" id="KW-0001">2Fe-2S</keyword>
<dbReference type="GO" id="GO:0051537">
    <property type="term" value="F:2 iron, 2 sulfur cluster binding"/>
    <property type="evidence" value="ECO:0007669"/>
    <property type="project" value="UniProtKB-KW"/>
</dbReference>
<keyword evidence="4" id="KW-0408">Iron</keyword>
<dbReference type="InterPro" id="IPR050584">
    <property type="entry name" value="Cholesterol_7-desaturase"/>
</dbReference>
<dbReference type="GO" id="GO:0005506">
    <property type="term" value="F:iron ion binding"/>
    <property type="evidence" value="ECO:0007669"/>
    <property type="project" value="InterPro"/>
</dbReference>
<evidence type="ECO:0000313" key="8">
    <source>
        <dbReference type="Proteomes" id="UP000323560"/>
    </source>
</evidence>
<dbReference type="Pfam" id="PF00355">
    <property type="entry name" value="Rieske"/>
    <property type="match status" value="1"/>
</dbReference>
<feature type="domain" description="Rieske" evidence="6">
    <location>
        <begin position="5"/>
        <end position="108"/>
    </location>
</feature>
<evidence type="ECO:0000256" key="5">
    <source>
        <dbReference type="ARBA" id="ARBA00023014"/>
    </source>
</evidence>
<sequence length="203" mass="22365">MTNWFPLALGMDVPPGTAAPARLSGQEIALWRGTDGQIHAWEDRCPHRGMRLSFGFVRNGNLACLYHGWQFGADATCRHIPAHPELRVPGTIHAHAYRAEERAGIIWVSLNEKASADELPNMDAFGARSILIRAPLASVRTALALPDEGWGWQEDCLVAVHEPEPGLTMLHMAAATLARRLDVADRAKITRDRLEALKEKVPA</sequence>
<dbReference type="KEGG" id="gti:FXF46_12875"/>
<evidence type="ECO:0000256" key="3">
    <source>
        <dbReference type="ARBA" id="ARBA00023002"/>
    </source>
</evidence>
<accession>A0AAP9JIB3</accession>
<dbReference type="PANTHER" id="PTHR21266">
    <property type="entry name" value="IRON-SULFUR DOMAIN CONTAINING PROTEIN"/>
    <property type="match status" value="1"/>
</dbReference>
<protein>
    <submittedName>
        <fullName evidence="7">Rieske (2Fe-2S) protein</fullName>
    </submittedName>
</protein>
<dbReference type="EMBL" id="CP043043">
    <property type="protein sequence ID" value="QEH97037.1"/>
    <property type="molecule type" value="Genomic_DNA"/>
</dbReference>
<keyword evidence="5" id="KW-0411">Iron-sulfur</keyword>
<organism evidence="7 8">
    <name type="scientific">Gluconobacter thailandicus</name>
    <dbReference type="NCBI Taxonomy" id="257438"/>
    <lineage>
        <taxon>Bacteria</taxon>
        <taxon>Pseudomonadati</taxon>
        <taxon>Pseudomonadota</taxon>
        <taxon>Alphaproteobacteria</taxon>
        <taxon>Acetobacterales</taxon>
        <taxon>Acetobacteraceae</taxon>
        <taxon>Gluconobacter</taxon>
    </lineage>
</organism>
<evidence type="ECO:0000313" key="7">
    <source>
        <dbReference type="EMBL" id="QEH97037.1"/>
    </source>
</evidence>
<dbReference type="CDD" id="cd03469">
    <property type="entry name" value="Rieske_RO_Alpha_N"/>
    <property type="match status" value="1"/>
</dbReference>
<evidence type="ECO:0000256" key="4">
    <source>
        <dbReference type="ARBA" id="ARBA00023004"/>
    </source>
</evidence>
<proteinExistence type="predicted"/>
<dbReference type="InterPro" id="IPR036922">
    <property type="entry name" value="Rieske_2Fe-2S_sf"/>
</dbReference>
<dbReference type="Gene3D" id="2.102.10.10">
    <property type="entry name" value="Rieske [2Fe-2S] iron-sulphur domain"/>
    <property type="match status" value="1"/>
</dbReference>
<dbReference type="PROSITE" id="PS00570">
    <property type="entry name" value="RING_HYDROXYL_ALPHA"/>
    <property type="match status" value="1"/>
</dbReference>
<dbReference type="InterPro" id="IPR015881">
    <property type="entry name" value="ARHD_Rieske_2Fe_2S"/>
</dbReference>
<dbReference type="Proteomes" id="UP000323560">
    <property type="component" value="Chromosome"/>
</dbReference>
<evidence type="ECO:0000256" key="1">
    <source>
        <dbReference type="ARBA" id="ARBA00022714"/>
    </source>
</evidence>
<keyword evidence="3" id="KW-0560">Oxidoreductase</keyword>
<dbReference type="PANTHER" id="PTHR21266:SF60">
    <property type="entry name" value="3-KETOSTEROID-9-ALPHA-MONOOXYGENASE, OXYGENASE COMPONENT"/>
    <property type="match status" value="1"/>
</dbReference>
<dbReference type="SUPFAM" id="SSF50022">
    <property type="entry name" value="ISP domain"/>
    <property type="match status" value="1"/>
</dbReference>
<dbReference type="PROSITE" id="PS51296">
    <property type="entry name" value="RIESKE"/>
    <property type="match status" value="1"/>
</dbReference>
<dbReference type="RefSeq" id="WP_148620754.1">
    <property type="nucleotide sequence ID" value="NZ_CP043043.1"/>
</dbReference>
<keyword evidence="2" id="KW-0479">Metal-binding</keyword>
<dbReference type="GO" id="GO:0016491">
    <property type="term" value="F:oxidoreductase activity"/>
    <property type="evidence" value="ECO:0007669"/>
    <property type="project" value="UniProtKB-KW"/>
</dbReference>
<dbReference type="AlphaFoldDB" id="A0AAP9JIB3"/>